<evidence type="ECO:0000256" key="4">
    <source>
        <dbReference type="ARBA" id="ARBA00023140"/>
    </source>
</evidence>
<dbReference type="Pfam" id="PF13193">
    <property type="entry name" value="AMP-binding_C"/>
    <property type="match status" value="1"/>
</dbReference>
<keyword evidence="3" id="KW-0436">Ligase</keyword>
<evidence type="ECO:0000259" key="5">
    <source>
        <dbReference type="Pfam" id="PF00501"/>
    </source>
</evidence>
<organism evidence="7 8">
    <name type="scientific">Asbolus verrucosus</name>
    <name type="common">Desert ironclad beetle</name>
    <dbReference type="NCBI Taxonomy" id="1661398"/>
    <lineage>
        <taxon>Eukaryota</taxon>
        <taxon>Metazoa</taxon>
        <taxon>Ecdysozoa</taxon>
        <taxon>Arthropoda</taxon>
        <taxon>Hexapoda</taxon>
        <taxon>Insecta</taxon>
        <taxon>Pterygota</taxon>
        <taxon>Neoptera</taxon>
        <taxon>Endopterygota</taxon>
        <taxon>Coleoptera</taxon>
        <taxon>Polyphaga</taxon>
        <taxon>Cucujiformia</taxon>
        <taxon>Tenebrionidae</taxon>
        <taxon>Pimeliinae</taxon>
        <taxon>Asbolus</taxon>
    </lineage>
</organism>
<accession>A0A482VXX8</accession>
<feature type="domain" description="AMP-binding enzyme C-terminal" evidence="6">
    <location>
        <begin position="245"/>
        <end position="299"/>
    </location>
</feature>
<protein>
    <submittedName>
        <fullName evidence="7">AMP-binding domain containing protein</fullName>
    </submittedName>
</protein>
<evidence type="ECO:0000256" key="1">
    <source>
        <dbReference type="ARBA" id="ARBA00004275"/>
    </source>
</evidence>
<dbReference type="Proteomes" id="UP000292052">
    <property type="component" value="Unassembled WGS sequence"/>
</dbReference>
<evidence type="ECO:0000256" key="3">
    <source>
        <dbReference type="ARBA" id="ARBA00022598"/>
    </source>
</evidence>
<gene>
    <name evidence="7" type="ORF">BDFB_011599</name>
</gene>
<dbReference type="InterPro" id="IPR000873">
    <property type="entry name" value="AMP-dep_synth/lig_dom"/>
</dbReference>
<dbReference type="InterPro" id="IPR045851">
    <property type="entry name" value="AMP-bd_C_sf"/>
</dbReference>
<proteinExistence type="inferred from homology"/>
<dbReference type="GO" id="GO:0016405">
    <property type="term" value="F:CoA-ligase activity"/>
    <property type="evidence" value="ECO:0007669"/>
    <property type="project" value="TreeGrafter"/>
</dbReference>
<dbReference type="SUPFAM" id="SSF56801">
    <property type="entry name" value="Acetyl-CoA synthetase-like"/>
    <property type="match status" value="1"/>
</dbReference>
<dbReference type="GO" id="GO:0005777">
    <property type="term" value="C:peroxisome"/>
    <property type="evidence" value="ECO:0007669"/>
    <property type="project" value="UniProtKB-SubCell"/>
</dbReference>
<dbReference type="AlphaFoldDB" id="A0A482VXX8"/>
<dbReference type="PANTHER" id="PTHR24096:SF149">
    <property type="entry name" value="AMP-BINDING DOMAIN-CONTAINING PROTEIN-RELATED"/>
    <property type="match status" value="1"/>
</dbReference>
<evidence type="ECO:0000313" key="8">
    <source>
        <dbReference type="Proteomes" id="UP000292052"/>
    </source>
</evidence>
<dbReference type="InterPro" id="IPR042099">
    <property type="entry name" value="ANL_N_sf"/>
</dbReference>
<reference evidence="7 8" key="1">
    <citation type="submission" date="2017-03" db="EMBL/GenBank/DDBJ databases">
        <title>Genome of the blue death feigning beetle - Asbolus verrucosus.</title>
        <authorList>
            <person name="Rider S.D."/>
        </authorList>
    </citation>
    <scope>NUCLEOTIDE SEQUENCE [LARGE SCALE GENOMIC DNA]</scope>
    <source>
        <strain evidence="7">Butters</strain>
        <tissue evidence="7">Head and leg muscle</tissue>
    </source>
</reference>
<evidence type="ECO:0000259" key="6">
    <source>
        <dbReference type="Pfam" id="PF13193"/>
    </source>
</evidence>
<sequence length="362" mass="41159">MIVVFGKSIKYVTFSDLDKPQENEEEFKPVMVDICNTALIFFSRAGGYRIISNHIDDGEIIFKTVEKYKVTHLFMAPILTYKLTNCKKWDAYDTSSLYTVLTGGTPISPVQFQKLDTIFRHSNIILTYGLTETGLMSAYNPRTDQKFINNKIGSSGKLLPCMTVKIVDLETKEILGPNQKGEIYIKTPALMTEYYHFDTSDILDKDGFLKTGDVGYYDEEECFYIIDRVKEMFKFMSWHIVPSSIENVLLECPAVEKAAVFGIPKSEEEGEVPAACVVLREHFNASKEEIAEFVAARVSDREELRGIDATIYQRESYFSMKQRSTGVALELQKRGITCKDVIVLCTKVTLDNVIPILASFYR</sequence>
<keyword evidence="8" id="KW-1185">Reference proteome</keyword>
<dbReference type="EMBL" id="QDEB01050632">
    <property type="protein sequence ID" value="RZC37650.1"/>
    <property type="molecule type" value="Genomic_DNA"/>
</dbReference>
<dbReference type="Gene3D" id="3.30.300.30">
    <property type="match status" value="1"/>
</dbReference>
<dbReference type="OrthoDB" id="10253869at2759"/>
<comment type="subcellular location">
    <subcellularLocation>
        <location evidence="1">Peroxisome</location>
    </subcellularLocation>
</comment>
<evidence type="ECO:0000313" key="7">
    <source>
        <dbReference type="EMBL" id="RZC37650.1"/>
    </source>
</evidence>
<comment type="similarity">
    <text evidence="2">Belongs to the ATP-dependent AMP-binding enzyme family.</text>
</comment>
<dbReference type="Gene3D" id="3.40.50.12780">
    <property type="entry name" value="N-terminal domain of ligase-like"/>
    <property type="match status" value="1"/>
</dbReference>
<comment type="caution">
    <text evidence="7">The sequence shown here is derived from an EMBL/GenBank/DDBJ whole genome shotgun (WGS) entry which is preliminary data.</text>
</comment>
<dbReference type="PANTHER" id="PTHR24096">
    <property type="entry name" value="LONG-CHAIN-FATTY-ACID--COA LIGASE"/>
    <property type="match status" value="1"/>
</dbReference>
<feature type="domain" description="AMP-dependent synthetase/ligase" evidence="5">
    <location>
        <begin position="50"/>
        <end position="195"/>
    </location>
</feature>
<dbReference type="STRING" id="1661398.A0A482VXX8"/>
<dbReference type="Pfam" id="PF00501">
    <property type="entry name" value="AMP-binding"/>
    <property type="match status" value="1"/>
</dbReference>
<name>A0A482VXX8_ASBVE</name>
<evidence type="ECO:0000256" key="2">
    <source>
        <dbReference type="ARBA" id="ARBA00006432"/>
    </source>
</evidence>
<dbReference type="InterPro" id="IPR025110">
    <property type="entry name" value="AMP-bd_C"/>
</dbReference>
<keyword evidence="4" id="KW-0576">Peroxisome</keyword>